<accession>A0A2K9EIQ7</accession>
<evidence type="ECO:0000313" key="3">
    <source>
        <dbReference type="Proteomes" id="UP000233742"/>
    </source>
</evidence>
<organism evidence="2 3">
    <name type="scientific">Paracoccus tegillarcae</name>
    <dbReference type="NCBI Taxonomy" id="1529068"/>
    <lineage>
        <taxon>Bacteria</taxon>
        <taxon>Pseudomonadati</taxon>
        <taxon>Pseudomonadota</taxon>
        <taxon>Alphaproteobacteria</taxon>
        <taxon>Rhodobacterales</taxon>
        <taxon>Paracoccaceae</taxon>
        <taxon>Paracoccus</taxon>
    </lineage>
</organism>
<dbReference type="Proteomes" id="UP000233742">
    <property type="component" value="Chromosome"/>
</dbReference>
<name>A0A2K9EIQ7_9RHOB</name>
<feature type="transmembrane region" description="Helical" evidence="1">
    <location>
        <begin position="135"/>
        <end position="154"/>
    </location>
</feature>
<keyword evidence="3" id="KW-1185">Reference proteome</keyword>
<evidence type="ECO:0000313" key="2">
    <source>
        <dbReference type="EMBL" id="AUH34888.1"/>
    </source>
</evidence>
<gene>
    <name evidence="2" type="ORF">CUV01_17240</name>
</gene>
<protein>
    <submittedName>
        <fullName evidence="2">Uncharacterized protein</fullName>
    </submittedName>
</protein>
<dbReference type="KEGG" id="paro:CUV01_17240"/>
<keyword evidence="1" id="KW-1133">Transmembrane helix</keyword>
<proteinExistence type="predicted"/>
<dbReference type="EMBL" id="CP025408">
    <property type="protein sequence ID" value="AUH34888.1"/>
    <property type="molecule type" value="Genomic_DNA"/>
</dbReference>
<keyword evidence="1" id="KW-0472">Membrane</keyword>
<reference evidence="2 3" key="1">
    <citation type="submission" date="2017-12" db="EMBL/GenBank/DDBJ databases">
        <authorList>
            <person name="Hurst M.R.H."/>
        </authorList>
    </citation>
    <scope>NUCLEOTIDE SEQUENCE [LARGE SCALE GENOMIC DNA]</scope>
    <source>
        <strain evidence="2 3">BM15</strain>
    </source>
</reference>
<dbReference type="AlphaFoldDB" id="A0A2K9EIQ7"/>
<sequence>MRDRDLWQRIQNQPVKLGKLGQDAELFLVAHFNCSTQAATELTLEYRRFIFLVAVAGQVIAPSRAVDDVWHLHLQKAAEWQAFCENAVGRELRHLPGRPSPDRDPAYRATLDLYQERFGHQAPRRFWPRPGIGRLRTVLGLAILVVAVALWRMLGANGTSALVGALVGIALYILLNYLIGSFVLRRKGGDEHVVAYIGCGALASDGLGSYWDGDGGDGGGCGGGGD</sequence>
<feature type="transmembrane region" description="Helical" evidence="1">
    <location>
        <begin position="160"/>
        <end position="179"/>
    </location>
</feature>
<evidence type="ECO:0000256" key="1">
    <source>
        <dbReference type="SAM" id="Phobius"/>
    </source>
</evidence>
<keyword evidence="1" id="KW-0812">Transmembrane</keyword>